<dbReference type="GeneID" id="36542455"/>
<organism evidence="1 2">
    <name type="scientific">Aspergillus campestris (strain IBT 28561)</name>
    <dbReference type="NCBI Taxonomy" id="1392248"/>
    <lineage>
        <taxon>Eukaryota</taxon>
        <taxon>Fungi</taxon>
        <taxon>Dikarya</taxon>
        <taxon>Ascomycota</taxon>
        <taxon>Pezizomycotina</taxon>
        <taxon>Eurotiomycetes</taxon>
        <taxon>Eurotiomycetidae</taxon>
        <taxon>Eurotiales</taxon>
        <taxon>Aspergillaceae</taxon>
        <taxon>Aspergillus</taxon>
        <taxon>Aspergillus subgen. Circumdati</taxon>
    </lineage>
</organism>
<dbReference type="Proteomes" id="UP000234254">
    <property type="component" value="Unassembled WGS sequence"/>
</dbReference>
<gene>
    <name evidence="1" type="ORF">P168DRAFT_265779</name>
</gene>
<evidence type="ECO:0000313" key="2">
    <source>
        <dbReference type="Proteomes" id="UP000234254"/>
    </source>
</evidence>
<reference evidence="1" key="1">
    <citation type="submission" date="2016-12" db="EMBL/GenBank/DDBJ databases">
        <title>The genomes of Aspergillus section Nigri reveals drivers in fungal speciation.</title>
        <authorList>
            <consortium name="DOE Joint Genome Institute"/>
            <person name="Vesth T.C."/>
            <person name="Nybo J."/>
            <person name="Theobald S."/>
            <person name="Brandl J."/>
            <person name="Frisvad J.C."/>
            <person name="Nielsen K.F."/>
            <person name="Lyhne E.K."/>
            <person name="Kogle M.E."/>
            <person name="Kuo A."/>
            <person name="Riley R."/>
            <person name="Clum A."/>
            <person name="Nolan M."/>
            <person name="Lipzen A."/>
            <person name="Salamov A."/>
            <person name="Henrissat B."/>
            <person name="Wiebenga A."/>
            <person name="De vries R.P."/>
            <person name="Grigoriev I.V."/>
            <person name="Mortensen U.H."/>
            <person name="Andersen M.R."/>
            <person name="Baker S.E."/>
        </authorList>
    </citation>
    <scope>NUCLEOTIDE SEQUENCE</scope>
    <source>
        <strain evidence="1">IBT 28561</strain>
    </source>
</reference>
<evidence type="ECO:0000313" key="1">
    <source>
        <dbReference type="EMBL" id="PKY05379.1"/>
    </source>
</evidence>
<dbReference type="VEuPathDB" id="FungiDB:P168DRAFT_265779"/>
<accession>A0A2I1D692</accession>
<proteinExistence type="predicted"/>
<dbReference type="RefSeq" id="XP_024693973.1">
    <property type="nucleotide sequence ID" value="XM_024834931.1"/>
</dbReference>
<dbReference type="EMBL" id="MSFM01000004">
    <property type="protein sequence ID" value="PKY05379.1"/>
    <property type="molecule type" value="Genomic_DNA"/>
</dbReference>
<dbReference type="AlphaFoldDB" id="A0A2I1D692"/>
<sequence length="342" mass="38449">MGPGSNESSLLTVIITTSPTPSIPSTQLVSSVLRSFNRHCTALLAARVIVVFDTFEHVTVRSRLKKGQATAKVAENYSDYIENVKELIIAKYAPHGDKNPASEPGATALREWQDRAEFGLENPRNEVTVAITQTADQQVTFIEPAARLGFGLAVRSALRICGTPYVWVQQHDWALAADIPLAPLLDVMASSDADEAAPVKYVSFPSERMRSYAVSACVNDYPALRELTASLKRDFTPPSQPEVKVPLTPLFFWFDKPHLASTEHYLARVFPSRLAMRRGEFIEDKIGQRARHNMKEGQWHRWACWLYYADEAKVPYLRHLHGRTWDGVDGKLYLKYGCVEDE</sequence>
<keyword evidence="2" id="KW-1185">Reference proteome</keyword>
<name>A0A2I1D692_ASPC2</name>
<dbReference type="OrthoDB" id="414322at2759"/>
<comment type="caution">
    <text evidence="1">The sequence shown here is derived from an EMBL/GenBank/DDBJ whole genome shotgun (WGS) entry which is preliminary data.</text>
</comment>
<protein>
    <submittedName>
        <fullName evidence="1">Uncharacterized protein</fullName>
    </submittedName>
</protein>